<dbReference type="EMBL" id="AECU01000120">
    <property type="protein sequence ID" value="EFQ06941.1"/>
    <property type="molecule type" value="Genomic_DNA"/>
</dbReference>
<comment type="caution">
    <text evidence="1">The sequence shown here is derived from an EMBL/GenBank/DDBJ whole genome shotgun (WGS) entry which is preliminary data.</text>
</comment>
<organism evidence="1 2">
    <name type="scientific">Faecalibacterium cf. prausnitzii KLE1255</name>
    <dbReference type="NCBI Taxonomy" id="748224"/>
    <lineage>
        <taxon>Bacteria</taxon>
        <taxon>Bacillati</taxon>
        <taxon>Bacillota</taxon>
        <taxon>Clostridia</taxon>
        <taxon>Eubacteriales</taxon>
        <taxon>Oscillospiraceae</taxon>
        <taxon>Faecalibacterium</taxon>
    </lineage>
</organism>
<dbReference type="AlphaFoldDB" id="E2ZIP2"/>
<dbReference type="HOGENOM" id="CLU_3098983_0_0_9"/>
<protein>
    <submittedName>
        <fullName evidence="1">Uncharacterized protein</fullName>
    </submittedName>
</protein>
<evidence type="ECO:0000313" key="2">
    <source>
        <dbReference type="Proteomes" id="UP000006028"/>
    </source>
</evidence>
<reference evidence="1 2" key="1">
    <citation type="submission" date="2010-08" db="EMBL/GenBank/DDBJ databases">
        <authorList>
            <person name="Weinstock G."/>
            <person name="Sodergren E."/>
            <person name="Clifton S."/>
            <person name="Fulton L."/>
            <person name="Fulton B."/>
            <person name="Courtney L."/>
            <person name="Fronick C."/>
            <person name="Harrison M."/>
            <person name="Strong C."/>
            <person name="Farmer C."/>
            <person name="Delahaunty K."/>
            <person name="Markovic C."/>
            <person name="Hall O."/>
            <person name="Minx P."/>
            <person name="Tomlinson C."/>
            <person name="Mitreva M."/>
            <person name="Hou S."/>
            <person name="Chen J."/>
            <person name="Wollam A."/>
            <person name="Pepin K.H."/>
            <person name="Johnson M."/>
            <person name="Bhonagiri V."/>
            <person name="Zhang X."/>
            <person name="Suruliraj S."/>
            <person name="Warren W."/>
            <person name="Chinwalla A."/>
            <person name="Mardis E.R."/>
            <person name="Wilson R.K."/>
        </authorList>
    </citation>
    <scope>NUCLEOTIDE SEQUENCE [LARGE SCALE GENOMIC DNA]</scope>
    <source>
        <strain evidence="1 2">KLE1255</strain>
    </source>
</reference>
<dbReference type="Proteomes" id="UP000006028">
    <property type="component" value="Unassembled WGS sequence"/>
</dbReference>
<sequence length="51" mass="6184">MLILNQSAVVIENDYTCRFQSTYTNCICFLFAERGWMCYNQNSFLRCIFRR</sequence>
<accession>E2ZIP2</accession>
<dbReference type="STRING" id="748224.HMPREF9436_01537"/>
<name>E2ZIP2_9FIRM</name>
<gene>
    <name evidence="1" type="ORF">HMPREF9436_01537</name>
</gene>
<dbReference type="BioCyc" id="FCF748224-HMP:GTSS-219-MONOMER"/>
<proteinExistence type="predicted"/>
<evidence type="ECO:0000313" key="1">
    <source>
        <dbReference type="EMBL" id="EFQ06941.1"/>
    </source>
</evidence>